<accession>A0A0P0V6H8</accession>
<organism evidence="1 2">
    <name type="scientific">Oryza sativa subsp. japonica</name>
    <name type="common">Rice</name>
    <dbReference type="NCBI Taxonomy" id="39947"/>
    <lineage>
        <taxon>Eukaryota</taxon>
        <taxon>Viridiplantae</taxon>
        <taxon>Streptophyta</taxon>
        <taxon>Embryophyta</taxon>
        <taxon>Tracheophyta</taxon>
        <taxon>Spermatophyta</taxon>
        <taxon>Magnoliopsida</taxon>
        <taxon>Liliopsida</taxon>
        <taxon>Poales</taxon>
        <taxon>Poaceae</taxon>
        <taxon>BOP clade</taxon>
        <taxon>Oryzoideae</taxon>
        <taxon>Oryzeae</taxon>
        <taxon>Oryzinae</taxon>
        <taxon>Oryza</taxon>
        <taxon>Oryza sativa</taxon>
    </lineage>
</organism>
<name>A0A0P0V6H8_ORYSJ</name>
<evidence type="ECO:0000313" key="1">
    <source>
        <dbReference type="EMBL" id="BAH91233.1"/>
    </source>
</evidence>
<dbReference type="AlphaFoldDB" id="A0A0P0V6H8"/>
<proteinExistence type="predicted"/>
<feature type="non-terminal residue" evidence="1">
    <location>
        <position position="1"/>
    </location>
</feature>
<dbReference type="Gramene" id="Os01t0677400-01">
    <property type="protein sequence ID" value="Os01t0677400-01"/>
    <property type="gene ID" value="Os01g0677400"/>
</dbReference>
<protein>
    <submittedName>
        <fullName evidence="1">Os01g0677400 protein</fullName>
    </submittedName>
</protein>
<gene>
    <name evidence="1" type="ordered locus">Os01g0677400</name>
</gene>
<dbReference type="EMBL" id="AP008207">
    <property type="protein sequence ID" value="BAH91233.1"/>
    <property type="molecule type" value="Genomic_DNA"/>
</dbReference>
<reference evidence="1 2" key="1">
    <citation type="journal article" date="2005" name="Nature">
        <title>The map-based sequence of the rice genome.</title>
        <authorList>
            <consortium name="International rice genome sequencing project (IRGSP)"/>
            <person name="Matsumoto T."/>
            <person name="Wu J."/>
            <person name="Kanamori H."/>
            <person name="Katayose Y."/>
            <person name="Fujisawa M."/>
            <person name="Namiki N."/>
            <person name="Mizuno H."/>
            <person name="Yamamoto K."/>
            <person name="Antonio B.A."/>
            <person name="Baba T."/>
            <person name="Sakata K."/>
            <person name="Nagamura Y."/>
            <person name="Aoki H."/>
            <person name="Arikawa K."/>
            <person name="Arita K."/>
            <person name="Bito T."/>
            <person name="Chiden Y."/>
            <person name="Fujitsuka N."/>
            <person name="Fukunaka R."/>
            <person name="Hamada M."/>
            <person name="Harada C."/>
            <person name="Hayashi A."/>
            <person name="Hijishita S."/>
            <person name="Honda M."/>
            <person name="Hosokawa S."/>
            <person name="Ichikawa Y."/>
            <person name="Idonuma A."/>
            <person name="Iijima M."/>
            <person name="Ikeda M."/>
            <person name="Ikeno M."/>
            <person name="Ito K."/>
            <person name="Ito S."/>
            <person name="Ito T."/>
            <person name="Ito Y."/>
            <person name="Ito Y."/>
            <person name="Iwabuchi A."/>
            <person name="Kamiya K."/>
            <person name="Karasawa W."/>
            <person name="Kurita K."/>
            <person name="Katagiri S."/>
            <person name="Kikuta A."/>
            <person name="Kobayashi H."/>
            <person name="Kobayashi N."/>
            <person name="Machita K."/>
            <person name="Maehara T."/>
            <person name="Masukawa M."/>
            <person name="Mizubayashi T."/>
            <person name="Mukai Y."/>
            <person name="Nagasaki H."/>
            <person name="Nagata Y."/>
            <person name="Naito S."/>
            <person name="Nakashima M."/>
            <person name="Nakama Y."/>
            <person name="Nakamichi Y."/>
            <person name="Nakamura M."/>
            <person name="Meguro A."/>
            <person name="Negishi M."/>
            <person name="Ohta I."/>
            <person name="Ohta T."/>
            <person name="Okamoto M."/>
            <person name="Ono N."/>
            <person name="Saji S."/>
            <person name="Sakaguchi M."/>
            <person name="Sakai K."/>
            <person name="Shibata M."/>
            <person name="Shimokawa T."/>
            <person name="Song J."/>
            <person name="Takazaki Y."/>
            <person name="Terasawa K."/>
            <person name="Tsugane M."/>
            <person name="Tsuji K."/>
            <person name="Ueda S."/>
            <person name="Waki K."/>
            <person name="Yamagata H."/>
            <person name="Yamamoto M."/>
            <person name="Yamamoto S."/>
            <person name="Yamane H."/>
            <person name="Yoshiki S."/>
            <person name="Yoshihara R."/>
            <person name="Yukawa K."/>
            <person name="Zhong H."/>
            <person name="Yano M."/>
            <person name="Yuan Q."/>
            <person name="Ouyang S."/>
            <person name="Liu J."/>
            <person name="Jones K.M."/>
            <person name="Gansberger K."/>
            <person name="Moffat K."/>
            <person name="Hill J."/>
            <person name="Bera J."/>
            <person name="Fadrosh D."/>
            <person name="Jin S."/>
            <person name="Johri S."/>
            <person name="Kim M."/>
            <person name="Overton L."/>
            <person name="Reardon M."/>
            <person name="Tsitrin T."/>
            <person name="Vuong H."/>
            <person name="Weaver B."/>
            <person name="Ciecko A."/>
            <person name="Tallon L."/>
            <person name="Jackson J."/>
            <person name="Pai G."/>
            <person name="Aken S.V."/>
            <person name="Utterback T."/>
            <person name="Reidmuller S."/>
            <person name="Feldblyum T."/>
            <person name="Hsiao J."/>
            <person name="Zismann V."/>
            <person name="Iobst S."/>
            <person name="de Vazeille A.R."/>
            <person name="Buell C.R."/>
            <person name="Ying K."/>
            <person name="Li Y."/>
            <person name="Lu T."/>
            <person name="Huang Y."/>
            <person name="Zhao Q."/>
            <person name="Feng Q."/>
            <person name="Zhang L."/>
            <person name="Zhu J."/>
            <person name="Weng Q."/>
            <person name="Mu J."/>
            <person name="Lu Y."/>
            <person name="Fan D."/>
            <person name="Liu Y."/>
            <person name="Guan J."/>
            <person name="Zhang Y."/>
            <person name="Yu S."/>
            <person name="Liu X."/>
            <person name="Zhang Y."/>
            <person name="Hong G."/>
            <person name="Han B."/>
            <person name="Choisne N."/>
            <person name="Demange N."/>
            <person name="Orjeda G."/>
            <person name="Samain S."/>
            <person name="Cattolico L."/>
            <person name="Pelletier E."/>
            <person name="Couloux A."/>
            <person name="Segurens B."/>
            <person name="Wincker P."/>
            <person name="D'Hont A."/>
            <person name="Scarpelli C."/>
            <person name="Weissenbach J."/>
            <person name="Salanoubat M."/>
            <person name="Quetier F."/>
            <person name="Yu Y."/>
            <person name="Kim H.R."/>
            <person name="Rambo T."/>
            <person name="Currie J."/>
            <person name="Collura K."/>
            <person name="Luo M."/>
            <person name="Yang T."/>
            <person name="Ammiraju J.S.S."/>
            <person name="Engler F."/>
            <person name="Soderlund C."/>
            <person name="Wing R.A."/>
            <person name="Palmer L.E."/>
            <person name="de la Bastide M."/>
            <person name="Spiegel L."/>
            <person name="Nascimento L."/>
            <person name="Zutavern T."/>
            <person name="O'Shaughnessy A."/>
            <person name="Dike S."/>
            <person name="Dedhia N."/>
            <person name="Preston R."/>
            <person name="Balija V."/>
            <person name="McCombie W.R."/>
            <person name="Chow T."/>
            <person name="Chen H."/>
            <person name="Chung M."/>
            <person name="Chen C."/>
            <person name="Shaw J."/>
            <person name="Wu H."/>
            <person name="Hsiao K."/>
            <person name="Chao Y."/>
            <person name="Chu M."/>
            <person name="Cheng C."/>
            <person name="Hour A."/>
            <person name="Lee P."/>
            <person name="Lin S."/>
            <person name="Lin Y."/>
            <person name="Liou J."/>
            <person name="Liu S."/>
            <person name="Hsing Y."/>
            <person name="Raghuvanshi S."/>
            <person name="Mohanty A."/>
            <person name="Bharti A.K."/>
            <person name="Gaur A."/>
            <person name="Gupta V."/>
            <person name="Kumar D."/>
            <person name="Ravi V."/>
            <person name="Vij S."/>
            <person name="Kapur A."/>
            <person name="Khurana P."/>
            <person name="Khurana P."/>
            <person name="Khurana J.P."/>
            <person name="Tyagi A.K."/>
            <person name="Gaikwad K."/>
            <person name="Singh A."/>
            <person name="Dalal V."/>
            <person name="Srivastava S."/>
            <person name="Dixit A."/>
            <person name="Pal A.K."/>
            <person name="Ghazi I.A."/>
            <person name="Yadav M."/>
            <person name="Pandit A."/>
            <person name="Bhargava A."/>
            <person name="Sureshbabu K."/>
            <person name="Batra K."/>
            <person name="Sharma T.R."/>
            <person name="Mohapatra T."/>
            <person name="Singh N.K."/>
            <person name="Messing J."/>
            <person name="Nelson A.B."/>
            <person name="Fuks G."/>
            <person name="Kavchok S."/>
            <person name="Keizer G."/>
            <person name="Linton E."/>
            <person name="Llaca V."/>
            <person name="Song R."/>
            <person name="Tanyolac B."/>
            <person name="Young S."/>
            <person name="Ho-Il K."/>
            <person name="Hahn J.H."/>
            <person name="Sangsakoo G."/>
            <person name="Vanavichit A."/>
            <person name="de Mattos Luiz.A.T."/>
            <person name="Zimmer P.D."/>
            <person name="Malone G."/>
            <person name="Dellagostin O."/>
            <person name="de Oliveira A.C."/>
            <person name="Bevan M."/>
            <person name="Bancroft I."/>
            <person name="Minx P."/>
            <person name="Cordum H."/>
            <person name="Wilson R."/>
            <person name="Cheng Z."/>
            <person name="Jin W."/>
            <person name="Jiang J."/>
            <person name="Leong S.A."/>
            <person name="Iwama H."/>
            <person name="Gojobori T."/>
            <person name="Itoh T."/>
            <person name="Niimura Y."/>
            <person name="Fujii Y."/>
            <person name="Habara T."/>
            <person name="Sakai H."/>
            <person name="Sato Y."/>
            <person name="Wilson G."/>
            <person name="Kumar K."/>
            <person name="McCouch S."/>
            <person name="Juretic N."/>
            <person name="Hoen D."/>
            <person name="Wright S."/>
            <person name="Bruskiewich R."/>
            <person name="Bureau T."/>
            <person name="Miyao A."/>
            <person name="Hirochika H."/>
            <person name="Nishikawa T."/>
            <person name="Kadowaki K."/>
            <person name="Sugiura M."/>
            <person name="Burr B."/>
            <person name="Sasaki T."/>
        </authorList>
    </citation>
    <scope>NUCLEOTIDE SEQUENCE [LARGE SCALE GENOMIC DNA]</scope>
    <source>
        <strain evidence="2">cv. Nipponbare</strain>
    </source>
</reference>
<dbReference type="Proteomes" id="UP000000763">
    <property type="component" value="Chromosome 1"/>
</dbReference>
<reference evidence="2" key="2">
    <citation type="journal article" date="2008" name="Nucleic Acids Res.">
        <title>The rice annotation project database (RAP-DB): 2008 update.</title>
        <authorList>
            <consortium name="The rice annotation project (RAP)"/>
        </authorList>
    </citation>
    <scope>GENOME REANNOTATION</scope>
    <source>
        <strain evidence="2">cv. Nipponbare</strain>
    </source>
</reference>
<dbReference type="KEGG" id="dosa:Os01g0677400"/>
<evidence type="ECO:0000313" key="2">
    <source>
        <dbReference type="Proteomes" id="UP000000763"/>
    </source>
</evidence>
<sequence>RHTGNGCSRFQRPRIRPLACRSGMHNCTTKTTDSCCSTVLVLNSVSLTHCIIAENFSYQLKLSFTAIASASSES</sequence>